<reference evidence="2" key="1">
    <citation type="submission" date="2020-03" db="EMBL/GenBank/DDBJ databases">
        <title>A transcriptome and proteome of the tick Rhipicephalus microplus shaped by the genetic composition of its hosts and developmental stage.</title>
        <authorList>
            <person name="Garcia G.R."/>
            <person name="Ribeiro J.M.C."/>
            <person name="Maruyama S.R."/>
            <person name="Gardinasse L.G."/>
            <person name="Nelson K."/>
            <person name="Ferreira B.R."/>
            <person name="Andrade T.G."/>
            <person name="Santos I.K.F.M."/>
        </authorList>
    </citation>
    <scope>NUCLEOTIDE SEQUENCE</scope>
    <source>
        <strain evidence="2">NSGR</strain>
        <tissue evidence="2">Salivary glands</tissue>
    </source>
</reference>
<evidence type="ECO:0000313" key="2">
    <source>
        <dbReference type="EMBL" id="NIE44979.1"/>
    </source>
</evidence>
<feature type="signal peptide" evidence="1">
    <location>
        <begin position="1"/>
        <end position="23"/>
    </location>
</feature>
<sequence>MPGKMKFATMFFEIVFLISLSEGNSVGVNLTEEAANYISRLQQNITSWGLSDNYEYWTRKNDSTNKYPITARGHNLQCLDNSNIYGPEGKIVRLRIIFTITTPVRSPFPAVFNATVPLIKVLGVYPETKQIDLNNRTRFVFDYNKYSTYKPELHKKGQALPHDMHISRKNQLCRILRLL</sequence>
<dbReference type="AlphaFoldDB" id="A0A6G5A2G8"/>
<keyword evidence="1" id="KW-0732">Signal</keyword>
<proteinExistence type="predicted"/>
<organism evidence="2">
    <name type="scientific">Rhipicephalus microplus</name>
    <name type="common">Cattle tick</name>
    <name type="synonym">Boophilus microplus</name>
    <dbReference type="NCBI Taxonomy" id="6941"/>
    <lineage>
        <taxon>Eukaryota</taxon>
        <taxon>Metazoa</taxon>
        <taxon>Ecdysozoa</taxon>
        <taxon>Arthropoda</taxon>
        <taxon>Chelicerata</taxon>
        <taxon>Arachnida</taxon>
        <taxon>Acari</taxon>
        <taxon>Parasitiformes</taxon>
        <taxon>Ixodida</taxon>
        <taxon>Ixodoidea</taxon>
        <taxon>Ixodidae</taxon>
        <taxon>Rhipicephalinae</taxon>
        <taxon>Rhipicephalus</taxon>
        <taxon>Boophilus</taxon>
    </lineage>
</organism>
<dbReference type="EMBL" id="GIKN01002706">
    <property type="protein sequence ID" value="NIE44979.1"/>
    <property type="molecule type" value="Transcribed_RNA"/>
</dbReference>
<feature type="chain" id="PRO_5026158860" evidence="1">
    <location>
        <begin position="24"/>
        <end position="179"/>
    </location>
</feature>
<evidence type="ECO:0000256" key="1">
    <source>
        <dbReference type="SAM" id="SignalP"/>
    </source>
</evidence>
<accession>A0A6G5A2G8</accession>
<name>A0A6G5A2G8_RHIMP</name>
<protein>
    <submittedName>
        <fullName evidence="2">Putative secreted protein</fullName>
    </submittedName>
</protein>